<keyword evidence="3" id="KW-1185">Reference proteome</keyword>
<comment type="subunit">
    <text evidence="1">Component of the 7-subunit TFIIH core complex.</text>
</comment>
<dbReference type="InterPro" id="IPR009400">
    <property type="entry name" value="TFIIH_TTDA/Tfb5"/>
</dbReference>
<reference evidence="3" key="1">
    <citation type="journal article" date="2016" name="Nat. Commun.">
        <title>Genome analysis of three Pneumocystis species reveals adaptation mechanisms to life exclusively in mammalian hosts.</title>
        <authorList>
            <person name="Ma L."/>
            <person name="Chen Z."/>
            <person name="Huang D.W."/>
            <person name="Kutty G."/>
            <person name="Ishihara M."/>
            <person name="Wang H."/>
            <person name="Abouelleil A."/>
            <person name="Bishop L."/>
            <person name="Davey E."/>
            <person name="Deng R."/>
            <person name="Deng X."/>
            <person name="Fan L."/>
            <person name="Fantoni G."/>
            <person name="Fitzgerald M."/>
            <person name="Gogineni E."/>
            <person name="Goldberg J.M."/>
            <person name="Handley G."/>
            <person name="Hu X."/>
            <person name="Huber C."/>
            <person name="Jiao X."/>
            <person name="Jones K."/>
            <person name="Levin J.Z."/>
            <person name="Liu Y."/>
            <person name="Macdonald P."/>
            <person name="Melnikov A."/>
            <person name="Raley C."/>
            <person name="Sassi M."/>
            <person name="Sherman B.T."/>
            <person name="Song X."/>
            <person name="Sykes S."/>
            <person name="Tran B."/>
            <person name="Walsh L."/>
            <person name="Xia Y."/>
            <person name="Yang J."/>
            <person name="Young S."/>
            <person name="Zeng Q."/>
            <person name="Zheng X."/>
            <person name="Stephens R."/>
            <person name="Nusbaum C."/>
            <person name="Birren B.W."/>
            <person name="Azadi P."/>
            <person name="Lempicki R.A."/>
            <person name="Cuomo C.A."/>
            <person name="Kovacs J.A."/>
        </authorList>
    </citation>
    <scope>NUCLEOTIDE SEQUENCE [LARGE SCALE GENOMIC DNA]</scope>
    <source>
        <strain evidence="3">RU7</strain>
    </source>
</reference>
<evidence type="ECO:0000256" key="1">
    <source>
        <dbReference type="RuleBase" id="RU368032"/>
    </source>
</evidence>
<comment type="similarity">
    <text evidence="1">Belongs to the TFB5 family.</text>
</comment>
<keyword evidence="1" id="KW-0227">DNA damage</keyword>
<accession>A0A0W4ZM54</accession>
<dbReference type="Gene3D" id="3.30.70.1220">
    <property type="entry name" value="TFB5-like"/>
    <property type="match status" value="1"/>
</dbReference>
<dbReference type="Pfam" id="PF06331">
    <property type="entry name" value="Tfb5"/>
    <property type="match status" value="1"/>
</dbReference>
<proteinExistence type="inferred from homology"/>
<dbReference type="STRING" id="1408657.A0A0W4ZM54"/>
<keyword evidence="1" id="KW-0805">Transcription regulation</keyword>
<gene>
    <name evidence="2" type="ORF">T551_02081</name>
</gene>
<dbReference type="SMART" id="SM01395">
    <property type="entry name" value="Tbf5"/>
    <property type="match status" value="1"/>
</dbReference>
<comment type="caution">
    <text evidence="2">The sequence shown here is derived from an EMBL/GenBank/DDBJ whole genome shotgun (WGS) entry which is preliminary data.</text>
</comment>
<keyword evidence="1" id="KW-0804">Transcription</keyword>
<keyword evidence="1" id="KW-0539">Nucleus</keyword>
<comment type="function">
    <text evidence="1">In NER, TFIIH acts by opening DNA around the lesion to allow the excision of the damaged oligonucleotide and its replacement by a new DNA fragment. In transcription, TFIIH has an essential role in transcription initiation. When the pre-initiation complex (PIC) has been established, TFIIH is required for promoter opening and promoter escape.</text>
</comment>
<dbReference type="VEuPathDB" id="FungiDB:T551_02081"/>
<dbReference type="eggNOG" id="KOG3451">
    <property type="taxonomic scope" value="Eukaryota"/>
</dbReference>
<dbReference type="EMBL" id="LFWA01000009">
    <property type="protein sequence ID" value="KTW29465.1"/>
    <property type="molecule type" value="Genomic_DNA"/>
</dbReference>
<dbReference type="GO" id="GO:0000439">
    <property type="term" value="C:transcription factor TFIIH core complex"/>
    <property type="evidence" value="ECO:0007669"/>
    <property type="project" value="UniProtKB-UniRule"/>
</dbReference>
<protein>
    <recommendedName>
        <fullName evidence="1">General transcription and DNA repair factor IIH subunit TFB5</fullName>
    </recommendedName>
</protein>
<dbReference type="AlphaFoldDB" id="A0A0W4ZM54"/>
<sequence length="69" mass="7992">MPRATKGVLIECDPTVRQIILNLDSQTHDIVLEDLEERLLVHSQQLPRIHAELERVLEENEFTSLPTFT</sequence>
<comment type="subcellular location">
    <subcellularLocation>
        <location evidence="1">Nucleus</location>
    </subcellularLocation>
</comment>
<dbReference type="GO" id="GO:0006289">
    <property type="term" value="P:nucleotide-excision repair"/>
    <property type="evidence" value="ECO:0007669"/>
    <property type="project" value="InterPro"/>
</dbReference>
<dbReference type="GO" id="GO:0006367">
    <property type="term" value="P:transcription initiation at RNA polymerase II promoter"/>
    <property type="evidence" value="ECO:0007669"/>
    <property type="project" value="UniProtKB-UniRule"/>
</dbReference>
<evidence type="ECO:0000313" key="3">
    <source>
        <dbReference type="Proteomes" id="UP000053447"/>
    </source>
</evidence>
<dbReference type="OrthoDB" id="354at2759"/>
<dbReference type="InterPro" id="IPR035935">
    <property type="entry name" value="TFB5-like_sf"/>
</dbReference>
<dbReference type="SUPFAM" id="SSF142897">
    <property type="entry name" value="TFB5-like"/>
    <property type="match status" value="1"/>
</dbReference>
<evidence type="ECO:0000313" key="2">
    <source>
        <dbReference type="EMBL" id="KTW29465.1"/>
    </source>
</evidence>
<keyword evidence="1" id="KW-0234">DNA repair</keyword>
<organism evidence="2 3">
    <name type="scientific">Pneumocystis jirovecii (strain RU7)</name>
    <name type="common">Human pneumocystis pneumonia agent</name>
    <dbReference type="NCBI Taxonomy" id="1408657"/>
    <lineage>
        <taxon>Eukaryota</taxon>
        <taxon>Fungi</taxon>
        <taxon>Dikarya</taxon>
        <taxon>Ascomycota</taxon>
        <taxon>Taphrinomycotina</taxon>
        <taxon>Pneumocystomycetes</taxon>
        <taxon>Pneumocystaceae</taxon>
        <taxon>Pneumocystis</taxon>
    </lineage>
</organism>
<dbReference type="RefSeq" id="XP_018229296.1">
    <property type="nucleotide sequence ID" value="XM_018374344.1"/>
</dbReference>
<dbReference type="GeneID" id="28940599"/>
<name>A0A0W4ZM54_PNEJ7</name>
<dbReference type="Proteomes" id="UP000053447">
    <property type="component" value="Unassembled WGS sequence"/>
</dbReference>